<keyword evidence="4" id="KW-0560">Oxidoreductase</keyword>
<dbReference type="Gene3D" id="3.40.50.10860">
    <property type="entry name" value="Leucine Dehydrogenase, chain A, domain 1"/>
    <property type="match status" value="1"/>
</dbReference>
<name>A0ABS2MRI3_9FIRM</name>
<dbReference type="Proteomes" id="UP000767854">
    <property type="component" value="Unassembled WGS sequence"/>
</dbReference>
<evidence type="ECO:0000256" key="1">
    <source>
        <dbReference type="ARBA" id="ARBA00004871"/>
    </source>
</evidence>
<dbReference type="CDD" id="cd01065">
    <property type="entry name" value="NAD_bind_Shikimate_DH"/>
    <property type="match status" value="1"/>
</dbReference>
<dbReference type="SUPFAM" id="SSF51735">
    <property type="entry name" value="NAD(P)-binding Rossmann-fold domains"/>
    <property type="match status" value="1"/>
</dbReference>
<accession>A0ABS2MRI3</accession>
<dbReference type="Gene3D" id="3.40.50.720">
    <property type="entry name" value="NAD(P)-binding Rossmann-like Domain"/>
    <property type="match status" value="1"/>
</dbReference>
<dbReference type="InterPro" id="IPR036291">
    <property type="entry name" value="NAD(P)-bd_dom_sf"/>
</dbReference>
<gene>
    <name evidence="4" type="ORF">JOC49_001571</name>
</gene>
<evidence type="ECO:0000259" key="3">
    <source>
        <dbReference type="Pfam" id="PF08501"/>
    </source>
</evidence>
<dbReference type="SUPFAM" id="SSF53223">
    <property type="entry name" value="Aminoacid dehydrogenase-like, N-terminal domain"/>
    <property type="match status" value="1"/>
</dbReference>
<dbReference type="PANTHER" id="PTHR21089:SF1">
    <property type="entry name" value="BIFUNCTIONAL 3-DEHYDROQUINATE DEHYDRATASE_SHIKIMATE DEHYDROGENASE, CHLOROPLASTIC"/>
    <property type="match status" value="1"/>
</dbReference>
<keyword evidence="5" id="KW-1185">Reference proteome</keyword>
<dbReference type="EMBL" id="JAFBDT010000011">
    <property type="protein sequence ID" value="MBM7562028.1"/>
    <property type="molecule type" value="Genomic_DNA"/>
</dbReference>
<comment type="caution">
    <text evidence="4">The sequence shown here is derived from an EMBL/GenBank/DDBJ whole genome shotgun (WGS) entry which is preliminary data.</text>
</comment>
<feature type="domain" description="Shikimate dehydrogenase substrate binding N-terminal" evidence="3">
    <location>
        <begin position="11"/>
        <end position="93"/>
    </location>
</feature>
<evidence type="ECO:0000313" key="4">
    <source>
        <dbReference type="EMBL" id="MBM7562028.1"/>
    </source>
</evidence>
<dbReference type="EC" id="1.1.1.25" evidence="4"/>
<dbReference type="InterPro" id="IPR046346">
    <property type="entry name" value="Aminoacid_DH-like_N_sf"/>
</dbReference>
<dbReference type="PANTHER" id="PTHR21089">
    <property type="entry name" value="SHIKIMATE DEHYDROGENASE"/>
    <property type="match status" value="1"/>
</dbReference>
<protein>
    <submittedName>
        <fullName evidence="4">Shikimate dehydrogenase</fullName>
        <ecNumber evidence="4">1.1.1.25</ecNumber>
    </submittedName>
</protein>
<evidence type="ECO:0000313" key="5">
    <source>
        <dbReference type="Proteomes" id="UP000767854"/>
    </source>
</evidence>
<sequence length="268" mass="29854">MARPENVKFGVLGKNIGYSLSPKIHKAVFEVLGIQAEYDLINFSKTDLSKADIDEIKHQYKGFNVTIPFKEKIMPFLDEVTEDAWKIGAVNTVRVETKGLVGYNTDYIGFRVSLERAFDWPIESAIVLGTGGAAKMAVAVLKDLKVRTIFTVTREKGGILGTQTLSYERLEALCPRTDLLINATPIGSVQYKDQMPISEALLKKQKGVFDMVYVPEKTKLLQLAETLNIPRINGFNMLLIQAVAAESIWLERELDVMALVEAIGPKCK</sequence>
<keyword evidence="2" id="KW-0057">Aromatic amino acid biosynthesis</keyword>
<evidence type="ECO:0000256" key="2">
    <source>
        <dbReference type="ARBA" id="ARBA00023141"/>
    </source>
</evidence>
<dbReference type="Pfam" id="PF08501">
    <property type="entry name" value="Shikimate_dh_N"/>
    <property type="match status" value="1"/>
</dbReference>
<dbReference type="RefSeq" id="WP_204664064.1">
    <property type="nucleotide sequence ID" value="NZ_JAFBDT010000011.1"/>
</dbReference>
<reference evidence="4 5" key="1">
    <citation type="submission" date="2021-01" db="EMBL/GenBank/DDBJ databases">
        <title>Genomic Encyclopedia of Type Strains, Phase IV (KMG-IV): sequencing the most valuable type-strain genomes for metagenomic binning, comparative biology and taxonomic classification.</title>
        <authorList>
            <person name="Goeker M."/>
        </authorList>
    </citation>
    <scope>NUCLEOTIDE SEQUENCE [LARGE SCALE GENOMIC DNA]</scope>
    <source>
        <strain evidence="4 5">DSM 24436</strain>
    </source>
</reference>
<keyword evidence="2" id="KW-0028">Amino-acid biosynthesis</keyword>
<dbReference type="GO" id="GO:0004764">
    <property type="term" value="F:shikimate 3-dehydrogenase (NADP+) activity"/>
    <property type="evidence" value="ECO:0007669"/>
    <property type="project" value="UniProtKB-EC"/>
</dbReference>
<organism evidence="4 5">
    <name type="scientific">Fusibacter tunisiensis</name>
    <dbReference type="NCBI Taxonomy" id="1008308"/>
    <lineage>
        <taxon>Bacteria</taxon>
        <taxon>Bacillati</taxon>
        <taxon>Bacillota</taxon>
        <taxon>Clostridia</taxon>
        <taxon>Eubacteriales</taxon>
        <taxon>Eubacteriales Family XII. Incertae Sedis</taxon>
        <taxon>Fusibacter</taxon>
    </lineage>
</organism>
<comment type="pathway">
    <text evidence="1">Metabolic intermediate biosynthesis; chorismate biosynthesis; chorismate from D-erythrose 4-phosphate and phosphoenolpyruvate: step 4/7.</text>
</comment>
<dbReference type="InterPro" id="IPR022893">
    <property type="entry name" value="Shikimate_DH_fam"/>
</dbReference>
<proteinExistence type="predicted"/>
<dbReference type="InterPro" id="IPR013708">
    <property type="entry name" value="Shikimate_DH-bd_N"/>
</dbReference>